<sequence length="60" mass="7285">MKHFSKEELCHCFHCYLKDIKKEREKLAKLSQKSGVSVFQETDYQKLSFRNRYDNITQNI</sequence>
<reference evidence="1" key="1">
    <citation type="journal article" date="2021" name="Proc. Natl. Acad. Sci. U.S.A.">
        <title>A Catalog of Tens of Thousands of Viruses from Human Metagenomes Reveals Hidden Associations with Chronic Diseases.</title>
        <authorList>
            <person name="Tisza M.J."/>
            <person name="Buck C.B."/>
        </authorList>
    </citation>
    <scope>NUCLEOTIDE SEQUENCE</scope>
    <source>
        <strain evidence="1">CttaA39</strain>
    </source>
</reference>
<evidence type="ECO:0000313" key="1">
    <source>
        <dbReference type="EMBL" id="DAF64451.1"/>
    </source>
</evidence>
<dbReference type="EMBL" id="BK032860">
    <property type="protein sequence ID" value="DAF64451.1"/>
    <property type="molecule type" value="Genomic_DNA"/>
</dbReference>
<name>A0A8S5TMU3_9CAUD</name>
<accession>A0A8S5TMU3</accession>
<proteinExistence type="predicted"/>
<organism evidence="1">
    <name type="scientific">Siphoviridae sp. cttaA39</name>
    <dbReference type="NCBI Taxonomy" id="2827960"/>
    <lineage>
        <taxon>Viruses</taxon>
        <taxon>Duplodnaviria</taxon>
        <taxon>Heunggongvirae</taxon>
        <taxon>Uroviricota</taxon>
        <taxon>Caudoviricetes</taxon>
    </lineage>
</organism>
<protein>
    <submittedName>
        <fullName evidence="1">Uncharacterized protein</fullName>
    </submittedName>
</protein>